<dbReference type="Proteomes" id="UP000288429">
    <property type="component" value="Unassembled WGS sequence"/>
</dbReference>
<feature type="region of interest" description="Disordered" evidence="1">
    <location>
        <begin position="45"/>
        <end position="84"/>
    </location>
</feature>
<organism evidence="3 4">
    <name type="scientific">Fusarium ambrosium</name>
    <dbReference type="NCBI Taxonomy" id="131363"/>
    <lineage>
        <taxon>Eukaryota</taxon>
        <taxon>Fungi</taxon>
        <taxon>Dikarya</taxon>
        <taxon>Ascomycota</taxon>
        <taxon>Pezizomycotina</taxon>
        <taxon>Sordariomycetes</taxon>
        <taxon>Hypocreomycetidae</taxon>
        <taxon>Hypocreales</taxon>
        <taxon>Nectriaceae</taxon>
        <taxon>Fusarium</taxon>
        <taxon>Fusarium solani species complex</taxon>
    </lineage>
</organism>
<evidence type="ECO:0000256" key="2">
    <source>
        <dbReference type="SAM" id="Phobius"/>
    </source>
</evidence>
<evidence type="ECO:0000256" key="1">
    <source>
        <dbReference type="SAM" id="MobiDB-lite"/>
    </source>
</evidence>
<comment type="caution">
    <text evidence="3">The sequence shown here is derived from an EMBL/GenBank/DDBJ whole genome shotgun (WGS) entry which is preliminary data.</text>
</comment>
<evidence type="ECO:0000313" key="4">
    <source>
        <dbReference type="Proteomes" id="UP000288429"/>
    </source>
</evidence>
<sequence>MRGQVGGTGNNRQNLFLFPSFFLFLCLSINIINIFVRRKQKHHDQMNHPRPLSQWVLNPPLPRPDDESITTNPNVNFGHFQGRPAMNKSRRLPEALWDSVVSGGRSTISIVHVVDRSKLWRLSRQRADHVSEETARGVIPITTVDYKGLVRELKTSRRNGRWHLRPRGPPAPKAFFLIEVDPDGSADFFLALYAAVEFSLSVTEEQTQAAIRLATMSWESVDEIYSRLVYQIGREITCFVLPGNFERYIQICVGTGEEEQFKALVSRLEQLGSGDQHTVVYFCDGPGPPPRWKEDEWEEKGWTREKLELDNHGRFPAQDESAGSVLLQVPCGTRGFGMLGGDGYAHIIPSSTRQRLIFDMETRQVVRVDLRVSQSERSQQLSWVDRTTCQRSRVCVYLDVESRMAHSRRRDILNSQLAGLIAGLAQFEGWPSRIRSLSRLIALLAQDGESQGMINQTVQRLELQGVLRIETPQMDRAISLQGGIPNTFLALLPLVNYDTRLAYLLVQPSDPMATWVKIQLAAALSIGLNNLLSINMEHCSLEDLSYIKIARDIGYAAKLAPFGTLWTALGLMKRGKYEFVHRDNSRPFVDNKVVLSGSACQEWEGRCREIHGVLSPGQPPVDVLDEIGTLTEEQADGLHWDCLRAFAFQIAVLTFPRDPQIPVVHDIVSGVELLVNIALLTVDFDTIKENDPECMVGFYTTLSRPRNAPGTMISDWNWIPSSVWKRWRRSLEADGSDCWALLANRYTLGRNSDEAKRDRGRKPGNKKKLQVKPNAFCFVEANKPEPLEASIANKEKPSFAATVGTSSGSKLGPPEGIEDSIWAPAGIASKAAVKPVGPRPQPVAPQAMETIPKDAFCLSEMVKALPPLKPFGQGQVEPVNGFQHQGRFYPESPDQPDRAHRERAWRLALPGLPWAEGGEPFRIELSEQMDFGFLVWGLNGAHWKYIQEHLVDPSLNLSWGYKDPIPQKATEVLCQFPVCSVAKVARVLDLGFVNDRSPGNLDRIKDLWSSLCLWFQASEMAK</sequence>
<keyword evidence="2" id="KW-0812">Transmembrane</keyword>
<feature type="transmembrane region" description="Helical" evidence="2">
    <location>
        <begin position="15"/>
        <end position="36"/>
    </location>
</feature>
<dbReference type="EMBL" id="NIZV01000558">
    <property type="protein sequence ID" value="RSL85584.1"/>
    <property type="molecule type" value="Genomic_DNA"/>
</dbReference>
<keyword evidence="2" id="KW-0472">Membrane</keyword>
<keyword evidence="2" id="KW-1133">Transmembrane helix</keyword>
<proteinExistence type="predicted"/>
<evidence type="ECO:0000313" key="3">
    <source>
        <dbReference type="EMBL" id="RSL85584.1"/>
    </source>
</evidence>
<protein>
    <submittedName>
        <fullName evidence="3">Uncharacterized protein</fullName>
    </submittedName>
</protein>
<keyword evidence="4" id="KW-1185">Reference proteome</keyword>
<accession>A0A428S763</accession>
<gene>
    <name evidence="3" type="ORF">CDV31_016538</name>
</gene>
<dbReference type="AlphaFoldDB" id="A0A428S763"/>
<reference evidence="3 4" key="1">
    <citation type="submission" date="2017-06" db="EMBL/GenBank/DDBJ databases">
        <title>Cmopartive genomic analysis of Ambrosia Fusariam Clade fungi.</title>
        <authorList>
            <person name="Stajich J.E."/>
            <person name="Carrillo J."/>
            <person name="Kijimoto T."/>
            <person name="Eskalen A."/>
            <person name="O'Donnell K."/>
            <person name="Kasson M."/>
        </authorList>
    </citation>
    <scope>NUCLEOTIDE SEQUENCE [LARGE SCALE GENOMIC DNA]</scope>
    <source>
        <strain evidence="3 4">NRRL 20438</strain>
    </source>
</reference>
<name>A0A428S763_9HYPO</name>